<proteinExistence type="predicted"/>
<dbReference type="EMBL" id="CASHSV030000002">
    <property type="protein sequence ID" value="CAJ2633826.1"/>
    <property type="molecule type" value="Genomic_DNA"/>
</dbReference>
<sequence>MAEYVKNIAEKDPWDRWEKMHARNNVAFDRIISKLEILLQHYNCSPSSSHGATNSFKELDASESLSVVMPTQDELLPSVEKINIPSPCAQSLLVEVVTPASDLIEDVMDLPAKTTITTLTETTELLAGRNIFVDQVEFPLSKESTEFVIDENSVVHRLSPRREIRITPISKSVNEDASSDEMGVSAMTYMTMGGNVVSLPLFGDATHSFTADASLVCTYPYDPGPRFTTLNRVSSIRDSFQFGQEVLTRTPSQFDKPIELQVINMLRTISVSDTNIITHAFLLPFYACPVIISLITVGGFVDFGISASHTYQLFVERTLRSTISNIVSFQDMKTLVANLQTSLQIFNLTLGSVLFACNTFESLLLDTQGMASLVQKYSAISVECKDFSFASAIELSVVSLGLTKLIDNGHFSPSSFLAVNPLGYIAPPYGYMSVLDFYGLVLLQVLIGKNSMKRIKSIIIDFHKPIMQHASLTQLALIVNHVTKLEYSVHCTCLAICVSLAGLVYGICWRLNQLGILVNGWNGKQVQSDLTSLPGFIGWYETPLQENRLIKVQWYYPKANVNIYIKVVHQIGCILIDVNRVHNLGAKRFKAFSTTTQTSCLLPLENAMSLECCKYSTKKKYVMLEQQPANISKWIHNAKKAWKKIHKVKTKWGDRAIELTGVMSARYVMVVRKFCNHIENMSQHASQSFNTSDSRLVRMEWVSAKLNEVLLLGFNHNIHTFTWLIACQLLEARLSAALCSRIMIQEGFGINVTTPLCVLSILPLFFARTWCTATSLLQPYNQPHFSTIFAEIRKLMCINFSNILVKKDVMSVMFGSWLWLLGDNISFLTRESKKWDPGGLSFGAMCCALNLEVTWKYVAIIQWYYLVYKEGKLNLELTLGVTTLGQQLYLNFNLEDKVDFKGDGIVMNHIIG</sequence>
<accession>A0ACB0IPF9</accession>
<evidence type="ECO:0000313" key="2">
    <source>
        <dbReference type="Proteomes" id="UP001177021"/>
    </source>
</evidence>
<name>A0ACB0IPF9_TRIPR</name>
<protein>
    <submittedName>
        <fullName evidence="1">Uncharacterized protein</fullName>
    </submittedName>
</protein>
<reference evidence="1" key="1">
    <citation type="submission" date="2023-10" db="EMBL/GenBank/DDBJ databases">
        <authorList>
            <person name="Rodriguez Cubillos JULIANA M."/>
            <person name="De Vega J."/>
        </authorList>
    </citation>
    <scope>NUCLEOTIDE SEQUENCE</scope>
</reference>
<dbReference type="Proteomes" id="UP001177021">
    <property type="component" value="Unassembled WGS sequence"/>
</dbReference>
<organism evidence="1 2">
    <name type="scientific">Trifolium pratense</name>
    <name type="common">Red clover</name>
    <dbReference type="NCBI Taxonomy" id="57577"/>
    <lineage>
        <taxon>Eukaryota</taxon>
        <taxon>Viridiplantae</taxon>
        <taxon>Streptophyta</taxon>
        <taxon>Embryophyta</taxon>
        <taxon>Tracheophyta</taxon>
        <taxon>Spermatophyta</taxon>
        <taxon>Magnoliopsida</taxon>
        <taxon>eudicotyledons</taxon>
        <taxon>Gunneridae</taxon>
        <taxon>Pentapetalae</taxon>
        <taxon>rosids</taxon>
        <taxon>fabids</taxon>
        <taxon>Fabales</taxon>
        <taxon>Fabaceae</taxon>
        <taxon>Papilionoideae</taxon>
        <taxon>50 kb inversion clade</taxon>
        <taxon>NPAAA clade</taxon>
        <taxon>Hologalegina</taxon>
        <taxon>IRL clade</taxon>
        <taxon>Trifolieae</taxon>
        <taxon>Trifolium</taxon>
    </lineage>
</organism>
<keyword evidence="2" id="KW-1185">Reference proteome</keyword>
<comment type="caution">
    <text evidence="1">The sequence shown here is derived from an EMBL/GenBank/DDBJ whole genome shotgun (WGS) entry which is preliminary data.</text>
</comment>
<evidence type="ECO:0000313" key="1">
    <source>
        <dbReference type="EMBL" id="CAJ2633826.1"/>
    </source>
</evidence>
<gene>
    <name evidence="1" type="ORF">MILVUS5_LOCUS4858</name>
</gene>